<dbReference type="SMART" id="SM00208">
    <property type="entry name" value="TNFR"/>
    <property type="match status" value="4"/>
</dbReference>
<keyword evidence="1" id="KW-1015">Disulfide bond</keyword>
<protein>
    <submittedName>
        <fullName evidence="4">Putative tumor necrosis factor receptor superfamily member 5-like isoform 2</fullName>
    </submittedName>
</protein>
<name>A0A2U9AXM3_SCOMX</name>
<keyword evidence="2" id="KW-1133">Transmembrane helix</keyword>
<feature type="domain" description="TNFR-Cys" evidence="3">
    <location>
        <begin position="85"/>
        <end position="124"/>
    </location>
</feature>
<gene>
    <name evidence="5" type="primary">LOC118315341</name>
    <name evidence="4" type="ORF">SMAX5B_011822</name>
</gene>
<reference evidence="4 6" key="1">
    <citation type="submission" date="2017-12" db="EMBL/GenBank/DDBJ databases">
        <title>Integrating genomic resources of turbot (Scophthalmus maximus) in depth evaluation of genetic and physical mapping variation across individuals.</title>
        <authorList>
            <person name="Martinez P."/>
        </authorList>
    </citation>
    <scope>NUCLEOTIDE SEQUENCE [LARGE SCALE GENOMIC DNA]</scope>
</reference>
<reference evidence="5" key="3">
    <citation type="submission" date="2023-05" db="EMBL/GenBank/DDBJ databases">
        <title>High-quality long-read genome of Scophthalmus maximus.</title>
        <authorList>
            <person name="Lien S."/>
            <person name="Martinez P."/>
        </authorList>
    </citation>
    <scope>NUCLEOTIDE SEQUENCE [LARGE SCALE GENOMIC DNA]</scope>
</reference>
<keyword evidence="2" id="KW-0812">Transmembrane</keyword>
<dbReference type="OMA" id="CEHCLPV"/>
<dbReference type="SUPFAM" id="SSF57586">
    <property type="entry name" value="TNF receptor-like"/>
    <property type="match status" value="3"/>
</dbReference>
<reference evidence="5" key="2">
    <citation type="submission" date="2020-05" db="EMBL/GenBank/DDBJ databases">
        <authorList>
            <person name="Moser M."/>
        </authorList>
    </citation>
    <scope>NUCLEOTIDE SEQUENCE [LARGE SCALE GENOMIC DNA]</scope>
</reference>
<dbReference type="GO" id="GO:0006955">
    <property type="term" value="P:immune response"/>
    <property type="evidence" value="ECO:0007669"/>
    <property type="project" value="InterPro"/>
</dbReference>
<evidence type="ECO:0000313" key="6">
    <source>
        <dbReference type="Proteomes" id="UP000246464"/>
    </source>
</evidence>
<dbReference type="Proteomes" id="UP000694558">
    <property type="component" value="Chromosome 1"/>
</dbReference>
<dbReference type="InterPro" id="IPR001368">
    <property type="entry name" value="TNFR/NGFR_Cys_rich_reg"/>
</dbReference>
<dbReference type="EMBL" id="CP026243">
    <property type="protein sequence ID" value="AWO96404.1"/>
    <property type="molecule type" value="Genomic_DNA"/>
</dbReference>
<dbReference type="RefSeq" id="XP_035498457.1">
    <property type="nucleotide sequence ID" value="XM_035642564.2"/>
</dbReference>
<feature type="disulfide bond" evidence="1">
    <location>
        <begin position="43"/>
        <end position="58"/>
    </location>
</feature>
<dbReference type="PROSITE" id="PS50050">
    <property type="entry name" value="TNFR_NGFR_2"/>
    <property type="match status" value="2"/>
</dbReference>
<evidence type="ECO:0000313" key="5">
    <source>
        <dbReference type="Ensembl" id="ENSSMAP00000018553.1"/>
    </source>
</evidence>
<evidence type="ECO:0000256" key="1">
    <source>
        <dbReference type="PROSITE-ProRule" id="PRU00206"/>
    </source>
</evidence>
<feature type="domain" description="TNFR-Cys" evidence="3">
    <location>
        <begin position="42"/>
        <end position="84"/>
    </location>
</feature>
<evidence type="ECO:0000313" key="4">
    <source>
        <dbReference type="EMBL" id="AWO96404.1"/>
    </source>
</evidence>
<feature type="repeat" description="TNFR-Cys" evidence="1">
    <location>
        <begin position="85"/>
        <end position="124"/>
    </location>
</feature>
<feature type="transmembrane region" description="Helical" evidence="2">
    <location>
        <begin position="176"/>
        <end position="200"/>
    </location>
</feature>
<feature type="disulfide bond" evidence="1">
    <location>
        <begin position="106"/>
        <end position="124"/>
    </location>
</feature>
<dbReference type="KEGG" id="smau:118315341"/>
<dbReference type="InterPro" id="IPR052135">
    <property type="entry name" value="TNFRSF5"/>
</dbReference>
<dbReference type="Proteomes" id="UP000246464">
    <property type="component" value="Chromosome 1"/>
</dbReference>
<organism evidence="4 6">
    <name type="scientific">Scophthalmus maximus</name>
    <name type="common">Turbot</name>
    <name type="synonym">Psetta maxima</name>
    <dbReference type="NCBI Taxonomy" id="52904"/>
    <lineage>
        <taxon>Eukaryota</taxon>
        <taxon>Metazoa</taxon>
        <taxon>Chordata</taxon>
        <taxon>Craniata</taxon>
        <taxon>Vertebrata</taxon>
        <taxon>Euteleostomi</taxon>
        <taxon>Actinopterygii</taxon>
        <taxon>Neopterygii</taxon>
        <taxon>Teleostei</taxon>
        <taxon>Neoteleostei</taxon>
        <taxon>Acanthomorphata</taxon>
        <taxon>Carangaria</taxon>
        <taxon>Pleuronectiformes</taxon>
        <taxon>Pleuronectoidei</taxon>
        <taxon>Scophthalmidae</taxon>
        <taxon>Scophthalmus</taxon>
    </lineage>
</organism>
<dbReference type="GeneID" id="118315341"/>
<keyword evidence="6" id="KW-1185">Reference proteome</keyword>
<accession>A0A2U9AXM3</accession>
<dbReference type="OrthoDB" id="9950067at2759"/>
<dbReference type="GO" id="GO:0004888">
    <property type="term" value="F:transmembrane signaling receptor activity"/>
    <property type="evidence" value="ECO:0007669"/>
    <property type="project" value="InterPro"/>
</dbReference>
<keyword evidence="4" id="KW-0675">Receptor</keyword>
<dbReference type="PANTHER" id="PTHR46875:SF2">
    <property type="entry name" value="TUMOR NECROSIS FACTOR RECEPTOR SUPERFAMILY MEMBER 5-LIKE ISOFORM X1"/>
    <property type="match status" value="1"/>
</dbReference>
<dbReference type="GO" id="GO:0009897">
    <property type="term" value="C:external side of plasma membrane"/>
    <property type="evidence" value="ECO:0007669"/>
    <property type="project" value="TreeGrafter"/>
</dbReference>
<dbReference type="GO" id="GO:0035631">
    <property type="term" value="C:CD40 receptor complex"/>
    <property type="evidence" value="ECO:0007669"/>
    <property type="project" value="TreeGrafter"/>
</dbReference>
<dbReference type="GO" id="GO:0002768">
    <property type="term" value="P:immune response-regulating cell surface receptor signaling pathway"/>
    <property type="evidence" value="ECO:0007669"/>
    <property type="project" value="TreeGrafter"/>
</dbReference>
<proteinExistence type="predicted"/>
<dbReference type="Bgee" id="ENSSMAG00000011373">
    <property type="expression patterns" value="Expressed in pharyngeal gill and 6 other cell types or tissues"/>
</dbReference>
<dbReference type="Pfam" id="PF00020">
    <property type="entry name" value="TNFR_c6"/>
    <property type="match status" value="3"/>
</dbReference>
<dbReference type="AlphaFoldDB" id="A0A2U9AXM3"/>
<dbReference type="Ensembl" id="ENSSMAT00000018782.2">
    <property type="protein sequence ID" value="ENSSMAP00000018553.1"/>
    <property type="gene ID" value="ENSSMAG00000011373.2"/>
</dbReference>
<comment type="caution">
    <text evidence="1">Lacks conserved residue(s) required for the propagation of feature annotation.</text>
</comment>
<dbReference type="PROSITE" id="PS00652">
    <property type="entry name" value="TNFR_NGFR_1"/>
    <property type="match status" value="1"/>
</dbReference>
<reference evidence="5" key="4">
    <citation type="submission" date="2025-05" db="UniProtKB">
        <authorList>
            <consortium name="Ensembl"/>
        </authorList>
    </citation>
    <scope>IDENTIFICATION</scope>
</reference>
<feature type="repeat" description="TNFR-Cys" evidence="1">
    <location>
        <begin position="42"/>
        <end position="84"/>
    </location>
</feature>
<sequence length="317" mass="34668">MAKMNCHGEDMYSKDGRCCRRCPAGMHVQADCDGTKETQCDKCAHGFYTATKNHLTSCQLCKECSSDNNQRKAKECTATANTVCECESGFYCSNDLCDHCQPVTDCLVGEGVKVPATRTNDTVCAPCEEGTYSNVTDFLSPCKTHTRCDDLGREVRILGTRTTNAVCSDILPRCSWMLPAGLWSGLVLSALVLLAVVVCWRAKRKSCGAARSSVPATLVEMFPTALVTSRDLPLPLTERNGHYQETCAVDDCKLPIFNMDDDDNLVSCCMDSSLPITPLKASVSFAESNHNTGNTGHRTGNFLRTYSEPQEDEWCGT</sequence>
<dbReference type="PRINTS" id="PR01680">
    <property type="entry name" value="TNFACTORR6"/>
</dbReference>
<evidence type="ECO:0000259" key="3">
    <source>
        <dbReference type="PROSITE" id="PS50050"/>
    </source>
</evidence>
<dbReference type="InterPro" id="IPR008063">
    <property type="entry name" value="Fas_rcpt"/>
</dbReference>
<evidence type="ECO:0000256" key="2">
    <source>
        <dbReference type="SAM" id="Phobius"/>
    </source>
</evidence>
<dbReference type="Gene3D" id="2.10.50.10">
    <property type="entry name" value="Tumor Necrosis Factor Receptor, subunit A, domain 2"/>
    <property type="match status" value="3"/>
</dbReference>
<dbReference type="PANTHER" id="PTHR46875">
    <property type="entry name" value="TUMOR NECROSIS FACTOR RECEPTOR SUPERFAMILY MEMBER 5"/>
    <property type="match status" value="1"/>
</dbReference>
<dbReference type="GO" id="GO:0006915">
    <property type="term" value="P:apoptotic process"/>
    <property type="evidence" value="ECO:0007669"/>
    <property type="project" value="InterPro"/>
</dbReference>
<keyword evidence="2" id="KW-0472">Membrane</keyword>
<dbReference type="GeneTree" id="ENSGT00950000183126"/>
<dbReference type="STRING" id="52904.ENSSMAP00000018553"/>